<evidence type="ECO:0008006" key="3">
    <source>
        <dbReference type="Google" id="ProtNLM"/>
    </source>
</evidence>
<organism evidence="1 2">
    <name type="scientific">Phocaeicola plebeius</name>
    <dbReference type="NCBI Taxonomy" id="310297"/>
    <lineage>
        <taxon>Bacteria</taxon>
        <taxon>Pseudomonadati</taxon>
        <taxon>Bacteroidota</taxon>
        <taxon>Bacteroidia</taxon>
        <taxon>Bacteroidales</taxon>
        <taxon>Bacteroidaceae</taxon>
        <taxon>Phocaeicola</taxon>
    </lineage>
</organism>
<name>A0A854C5F9_9BACT</name>
<evidence type="ECO:0000313" key="1">
    <source>
        <dbReference type="EMBL" id="OKZ12865.1"/>
    </source>
</evidence>
<protein>
    <recommendedName>
        <fullName evidence="3">DUF4292 domain-containing protein</fullName>
    </recommendedName>
</protein>
<comment type="caution">
    <text evidence="1">The sequence shown here is derived from an EMBL/GenBank/DDBJ whole genome shotgun (WGS) entry which is preliminary data.</text>
</comment>
<dbReference type="EMBL" id="MNQR01000003">
    <property type="protein sequence ID" value="OKZ12865.1"/>
    <property type="molecule type" value="Genomic_DNA"/>
</dbReference>
<dbReference type="Pfam" id="PF14125">
    <property type="entry name" value="DUF4292"/>
    <property type="match status" value="1"/>
</dbReference>
<dbReference type="InterPro" id="IPR025634">
    <property type="entry name" value="DUF4292"/>
</dbReference>
<dbReference type="AlphaFoldDB" id="A0A854C5F9"/>
<dbReference type="PROSITE" id="PS51257">
    <property type="entry name" value="PROKAR_LIPOPROTEIN"/>
    <property type="match status" value="1"/>
</dbReference>
<evidence type="ECO:0000313" key="2">
    <source>
        <dbReference type="Proteomes" id="UP000186685"/>
    </source>
</evidence>
<reference evidence="1 2" key="1">
    <citation type="journal article" date="2016" name="Nat. Biotechnol.">
        <title>Measurement of bacterial replication rates in microbial communities.</title>
        <authorList>
            <person name="Brown C.T."/>
            <person name="Olm M.R."/>
            <person name="Thomas B.C."/>
            <person name="Banfield J.F."/>
        </authorList>
    </citation>
    <scope>NUCLEOTIDE SEQUENCE [LARGE SCALE GENOMIC DNA]</scope>
    <source>
        <strain evidence="1">45_130</strain>
    </source>
</reference>
<accession>A0A854C5F9</accession>
<gene>
    <name evidence="1" type="ORF">BHV76_00715</name>
</gene>
<sequence>MKRFIYWVYVVCLIVLASSCRSLRHAERAPMIGGLKGEEYQEKVISGLPHWNCVTGKVALNLNVDGGKNTKLSATLRMKKGEVIQLSVAPLLGIEVARLEISPDRILAVDRLHKQYVEVSFDELNRMADLNLSFNVLQSLFLNEIFLPGKETVEVSDLHRFRMTSEGDRALWEVKDTRKLACRFRTTADKGWLESTSVTLSGTPYALNWTYGDFGKLGAAYFPQHILAELQGTGKTYSLDMKLSRMSVGEDWETRTSLSSRYKKIELTTLLKMWLEK</sequence>
<proteinExistence type="predicted"/>
<dbReference type="Proteomes" id="UP000186685">
    <property type="component" value="Unassembled WGS sequence"/>
</dbReference>